<organism evidence="3 4">
    <name type="scientific">Zestomonas carbonaria</name>
    <dbReference type="NCBI Taxonomy" id="2762745"/>
    <lineage>
        <taxon>Bacteria</taxon>
        <taxon>Pseudomonadati</taxon>
        <taxon>Pseudomonadota</taxon>
        <taxon>Gammaproteobacteria</taxon>
        <taxon>Pseudomonadales</taxon>
        <taxon>Pseudomonadaceae</taxon>
        <taxon>Zestomonas</taxon>
    </lineage>
</organism>
<protein>
    <recommendedName>
        <fullName evidence="2">DUF1468 domain-containing protein</fullName>
    </recommendedName>
</protein>
<sequence length="164" mass="16584">MQPVSTSSAACGGLRIRDPRDTLAGGLFVAFGLAGGLIASGYPLGTAMRMGAGYFPLLVSVTLVMLGVVVLLRSLAFGAGERVALASLFAVRPALFVAAGVVAFALLVPALGLLLATLAMTLLSGYARRQARLGELAGLGVVLACFGVLVFAWGLGLQLPVLPA</sequence>
<accession>A0A7U7IBY3</accession>
<feature type="domain" description="DUF1468" evidence="2">
    <location>
        <begin position="24"/>
        <end position="160"/>
    </location>
</feature>
<keyword evidence="1" id="KW-0472">Membrane</keyword>
<evidence type="ECO:0000313" key="4">
    <source>
        <dbReference type="Proteomes" id="UP000583387"/>
    </source>
</evidence>
<dbReference type="EMBL" id="CAJFCI010000076">
    <property type="protein sequence ID" value="CAD5109512.1"/>
    <property type="molecule type" value="Genomic_DNA"/>
</dbReference>
<feature type="transmembrane region" description="Helical" evidence="1">
    <location>
        <begin position="23"/>
        <end position="42"/>
    </location>
</feature>
<dbReference type="Proteomes" id="UP000583387">
    <property type="component" value="Unassembled WGS sequence"/>
</dbReference>
<feature type="transmembrane region" description="Helical" evidence="1">
    <location>
        <begin position="136"/>
        <end position="155"/>
    </location>
</feature>
<comment type="caution">
    <text evidence="3">The sequence shown here is derived from an EMBL/GenBank/DDBJ whole genome shotgun (WGS) entry which is preliminary data.</text>
</comment>
<proteinExistence type="predicted"/>
<dbReference type="Pfam" id="PF07331">
    <property type="entry name" value="TctB"/>
    <property type="match status" value="1"/>
</dbReference>
<gene>
    <name evidence="3" type="ORF">PSEWESI4_03817</name>
</gene>
<feature type="transmembrane region" description="Helical" evidence="1">
    <location>
        <begin position="54"/>
        <end position="76"/>
    </location>
</feature>
<name>A0A7U7IBY3_9GAMM</name>
<keyword evidence="1" id="KW-0812">Transmembrane</keyword>
<keyword evidence="4" id="KW-1185">Reference proteome</keyword>
<keyword evidence="1" id="KW-1133">Transmembrane helix</keyword>
<feature type="transmembrane region" description="Helical" evidence="1">
    <location>
        <begin position="96"/>
        <end position="124"/>
    </location>
</feature>
<dbReference type="RefSeq" id="WP_187672828.1">
    <property type="nucleotide sequence ID" value="NZ_CAJFCI010000076.1"/>
</dbReference>
<evidence type="ECO:0000256" key="1">
    <source>
        <dbReference type="SAM" id="Phobius"/>
    </source>
</evidence>
<evidence type="ECO:0000259" key="2">
    <source>
        <dbReference type="Pfam" id="PF07331"/>
    </source>
</evidence>
<evidence type="ECO:0000313" key="3">
    <source>
        <dbReference type="EMBL" id="CAD5109512.1"/>
    </source>
</evidence>
<dbReference type="InterPro" id="IPR009936">
    <property type="entry name" value="DUF1468"/>
</dbReference>
<dbReference type="AlphaFoldDB" id="A0A7U7IBY3"/>
<reference evidence="3 4" key="1">
    <citation type="submission" date="2020-08" db="EMBL/GenBank/DDBJ databases">
        <authorList>
            <person name="Criscuolo A."/>
        </authorList>
    </citation>
    <scope>NUCLEOTIDE SEQUENCE [LARGE SCALE GENOMIC DNA]</scope>
    <source>
        <strain evidence="3">CIP111764</strain>
    </source>
</reference>